<dbReference type="PROSITE" id="PS00284">
    <property type="entry name" value="SERPIN"/>
    <property type="match status" value="1"/>
</dbReference>
<keyword evidence="2" id="KW-0732">Signal</keyword>
<feature type="chain" id="PRO_5010212462" evidence="2">
    <location>
        <begin position="27"/>
        <end position="418"/>
    </location>
</feature>
<dbReference type="InterPro" id="IPR042185">
    <property type="entry name" value="Serpin_sf_2"/>
</dbReference>
<evidence type="ECO:0000256" key="2">
    <source>
        <dbReference type="SAM" id="SignalP"/>
    </source>
</evidence>
<dbReference type="EMBL" id="FNDZ01000001">
    <property type="protein sequence ID" value="SDI05813.1"/>
    <property type="molecule type" value="Genomic_DNA"/>
</dbReference>
<dbReference type="PROSITE" id="PS51257">
    <property type="entry name" value="PROKAR_LIPOPROTEIN"/>
    <property type="match status" value="1"/>
</dbReference>
<dbReference type="InterPro" id="IPR042178">
    <property type="entry name" value="Serpin_sf_1"/>
</dbReference>
<dbReference type="SUPFAM" id="SSF56574">
    <property type="entry name" value="Serpins"/>
    <property type="match status" value="1"/>
</dbReference>
<dbReference type="InterPro" id="IPR036186">
    <property type="entry name" value="Serpin_sf"/>
</dbReference>
<protein>
    <submittedName>
        <fullName evidence="4">Serpin B</fullName>
    </submittedName>
</protein>
<evidence type="ECO:0000256" key="1">
    <source>
        <dbReference type="RuleBase" id="RU000411"/>
    </source>
</evidence>
<dbReference type="GO" id="GO:0005615">
    <property type="term" value="C:extracellular space"/>
    <property type="evidence" value="ECO:0007669"/>
    <property type="project" value="InterPro"/>
</dbReference>
<dbReference type="InterPro" id="IPR023796">
    <property type="entry name" value="Serpin_dom"/>
</dbReference>
<proteinExistence type="inferred from homology"/>
<dbReference type="Gene3D" id="3.30.497.10">
    <property type="entry name" value="Antithrombin, subunit I, domain 2"/>
    <property type="match status" value="1"/>
</dbReference>
<dbReference type="Pfam" id="PF00079">
    <property type="entry name" value="Serpin"/>
    <property type="match status" value="1"/>
</dbReference>
<dbReference type="PANTHER" id="PTHR11461:SF211">
    <property type="entry name" value="GH10112P-RELATED"/>
    <property type="match status" value="1"/>
</dbReference>
<dbReference type="GO" id="GO:0004867">
    <property type="term" value="F:serine-type endopeptidase inhibitor activity"/>
    <property type="evidence" value="ECO:0007669"/>
    <property type="project" value="InterPro"/>
</dbReference>
<evidence type="ECO:0000313" key="5">
    <source>
        <dbReference type="Proteomes" id="UP000183255"/>
    </source>
</evidence>
<comment type="similarity">
    <text evidence="1">Belongs to the serpin family.</text>
</comment>
<evidence type="ECO:0000259" key="3">
    <source>
        <dbReference type="SMART" id="SM00093"/>
    </source>
</evidence>
<accession>A0A1G8HGP1</accession>
<dbReference type="SMART" id="SM00093">
    <property type="entry name" value="SERPIN"/>
    <property type="match status" value="1"/>
</dbReference>
<name>A0A1G8HGP1_9CLOT</name>
<dbReference type="PANTHER" id="PTHR11461">
    <property type="entry name" value="SERINE PROTEASE INHIBITOR, SERPIN"/>
    <property type="match status" value="1"/>
</dbReference>
<dbReference type="Proteomes" id="UP000183255">
    <property type="component" value="Unassembled WGS sequence"/>
</dbReference>
<dbReference type="CDD" id="cd19589">
    <property type="entry name" value="serpin_tengpin-like"/>
    <property type="match status" value="1"/>
</dbReference>
<dbReference type="InterPro" id="IPR000215">
    <property type="entry name" value="Serpin_fam"/>
</dbReference>
<feature type="signal peptide" evidence="2">
    <location>
        <begin position="1"/>
        <end position="26"/>
    </location>
</feature>
<dbReference type="RefSeq" id="WP_162178211.1">
    <property type="nucleotide sequence ID" value="NZ_FNDZ01000001.1"/>
</dbReference>
<gene>
    <name evidence="4" type="ORF">SAMN05421804_101578</name>
</gene>
<dbReference type="AlphaFoldDB" id="A0A1G8HGP1"/>
<feature type="domain" description="Serpin" evidence="3">
    <location>
        <begin position="58"/>
        <end position="418"/>
    </location>
</feature>
<reference evidence="4 5" key="1">
    <citation type="submission" date="2016-10" db="EMBL/GenBank/DDBJ databases">
        <authorList>
            <person name="de Groot N.N."/>
        </authorList>
    </citation>
    <scope>NUCLEOTIDE SEQUENCE [LARGE SCALE GENOMIC DNA]</scope>
    <source>
        <strain evidence="4 5">CGMCC 1.5058</strain>
    </source>
</reference>
<dbReference type="InterPro" id="IPR023795">
    <property type="entry name" value="Serpin_CS"/>
</dbReference>
<sequence>MKNNRWITLLSVALLFALLMTSTSCAKKVSGEDLMKGIDSQEVQVPEGYSEEDLQAALSFSLLLFQKSLEEKNTLLSPISILSAMGMTGNGALENTRTQMEEVFGMKMEDLNNLLYLYRKSLPDKEKLKIHVANSIWFKEGGAIDVEEDFLQTNANYYDASIYRAPFDESTLKDINLWVKEKTKEMIPEILDEIPEDAVMYLINALAFEGEWKDIYSEDQIQDGIFKNSSGAEETVEMMRNEESLYLENGDTVGFMKPYADGEFVFVALLPKEENQTIGEYVNSLTGEDLYELLDTVESTSVFTMMPKFKTEYKVELSEVFKSMGIKDAFDADLANLRALGTSPIGNLYISRVLHKTFIDVNERGTKAGAVTAVEVVAESAGPMDPKIVNLDRPFVYMIVDRQSNLPLFMGTTESVNP</sequence>
<dbReference type="Gene3D" id="2.30.39.10">
    <property type="entry name" value="Alpha-1-antitrypsin, domain 1"/>
    <property type="match status" value="1"/>
</dbReference>
<organism evidence="4 5">
    <name type="scientific">Proteiniclasticum ruminis</name>
    <dbReference type="NCBI Taxonomy" id="398199"/>
    <lineage>
        <taxon>Bacteria</taxon>
        <taxon>Bacillati</taxon>
        <taxon>Bacillota</taxon>
        <taxon>Clostridia</taxon>
        <taxon>Eubacteriales</taxon>
        <taxon>Clostridiaceae</taxon>
        <taxon>Proteiniclasticum</taxon>
    </lineage>
</organism>
<evidence type="ECO:0000313" key="4">
    <source>
        <dbReference type="EMBL" id="SDI05813.1"/>
    </source>
</evidence>